<comment type="similarity">
    <text evidence="1 6 7">Belongs to the universal ribosomal protein uS7 family.</text>
</comment>
<keyword evidence="2 6" id="KW-0699">rRNA-binding</keyword>
<gene>
    <name evidence="6 9" type="primary">rpsG</name>
    <name evidence="9" type="ORF">UZ20_WS6002000801</name>
</gene>
<dbReference type="PIRSF" id="PIRSF002122">
    <property type="entry name" value="RPS7p_RPS7a_RPS5e_RPS7o"/>
    <property type="match status" value="1"/>
</dbReference>
<dbReference type="Proteomes" id="UP000070449">
    <property type="component" value="Unassembled WGS sequence"/>
</dbReference>
<dbReference type="GO" id="GO:0019843">
    <property type="term" value="F:rRNA binding"/>
    <property type="evidence" value="ECO:0007669"/>
    <property type="project" value="UniProtKB-UniRule"/>
</dbReference>
<dbReference type="FunFam" id="1.10.455.10:FF:000001">
    <property type="entry name" value="30S ribosomal protein S7"/>
    <property type="match status" value="1"/>
</dbReference>
<dbReference type="InterPro" id="IPR020606">
    <property type="entry name" value="Ribosomal_uS7_CS"/>
</dbReference>
<evidence type="ECO:0000256" key="4">
    <source>
        <dbReference type="ARBA" id="ARBA00022980"/>
    </source>
</evidence>
<keyword evidence="6" id="KW-0820">tRNA-binding</keyword>
<name>A0A136KG33_9BACT</name>
<evidence type="ECO:0000256" key="7">
    <source>
        <dbReference type="RuleBase" id="RU003619"/>
    </source>
</evidence>
<dbReference type="EMBL" id="JYPD01000025">
    <property type="protein sequence ID" value="KXK08273.1"/>
    <property type="molecule type" value="Genomic_DNA"/>
</dbReference>
<evidence type="ECO:0000256" key="2">
    <source>
        <dbReference type="ARBA" id="ARBA00022730"/>
    </source>
</evidence>
<dbReference type="InterPro" id="IPR000235">
    <property type="entry name" value="Ribosomal_uS7"/>
</dbReference>
<evidence type="ECO:0000256" key="1">
    <source>
        <dbReference type="ARBA" id="ARBA00007151"/>
    </source>
</evidence>
<comment type="subunit">
    <text evidence="6">Part of the 30S ribosomal subunit. Contacts proteins S9 and S11.</text>
</comment>
<dbReference type="GO" id="GO:0015935">
    <property type="term" value="C:small ribosomal subunit"/>
    <property type="evidence" value="ECO:0007669"/>
    <property type="project" value="InterPro"/>
</dbReference>
<dbReference type="GO" id="GO:0003735">
    <property type="term" value="F:structural constituent of ribosome"/>
    <property type="evidence" value="ECO:0007669"/>
    <property type="project" value="InterPro"/>
</dbReference>
<keyword evidence="3 6" id="KW-0694">RNA-binding</keyword>
<comment type="caution">
    <text evidence="9">The sequence shown here is derived from an EMBL/GenBank/DDBJ whole genome shotgun (WGS) entry which is preliminary data.</text>
</comment>
<comment type="function">
    <text evidence="6">One of the primary rRNA binding proteins, it binds directly to 16S rRNA where it nucleates assembly of the head domain of the 30S subunit. Is located at the subunit interface close to the decoding center, probably blocks exit of the E-site tRNA.</text>
</comment>
<evidence type="ECO:0000259" key="8">
    <source>
        <dbReference type="Pfam" id="PF00177"/>
    </source>
</evidence>
<evidence type="ECO:0000256" key="5">
    <source>
        <dbReference type="ARBA" id="ARBA00023274"/>
    </source>
</evidence>
<dbReference type="SUPFAM" id="SSF47973">
    <property type="entry name" value="Ribosomal protein S7"/>
    <property type="match status" value="1"/>
</dbReference>
<dbReference type="GO" id="GO:0006412">
    <property type="term" value="P:translation"/>
    <property type="evidence" value="ECO:0007669"/>
    <property type="project" value="UniProtKB-UniRule"/>
</dbReference>
<evidence type="ECO:0000313" key="10">
    <source>
        <dbReference type="Proteomes" id="UP000070449"/>
    </source>
</evidence>
<dbReference type="InterPro" id="IPR023798">
    <property type="entry name" value="Ribosomal_uS7_dom"/>
</dbReference>
<dbReference type="GO" id="GO:0000049">
    <property type="term" value="F:tRNA binding"/>
    <property type="evidence" value="ECO:0007669"/>
    <property type="project" value="UniProtKB-UniRule"/>
</dbReference>
<accession>A0A136KG33</accession>
<dbReference type="Pfam" id="PF00177">
    <property type="entry name" value="Ribosomal_S7"/>
    <property type="match status" value="1"/>
</dbReference>
<dbReference type="HAMAP" id="MF_00480_B">
    <property type="entry name" value="Ribosomal_uS7_B"/>
    <property type="match status" value="1"/>
</dbReference>
<dbReference type="CDD" id="cd14869">
    <property type="entry name" value="uS7_Bacteria"/>
    <property type="match status" value="1"/>
</dbReference>
<evidence type="ECO:0000256" key="3">
    <source>
        <dbReference type="ARBA" id="ARBA00022884"/>
    </source>
</evidence>
<feature type="domain" description="Small ribosomal subunit protein uS7" evidence="8">
    <location>
        <begin position="2"/>
        <end position="149"/>
    </location>
</feature>
<keyword evidence="5 6" id="KW-0687">Ribonucleoprotein</keyword>
<keyword evidence="4 6" id="KW-0689">Ribosomal protein</keyword>
<protein>
    <recommendedName>
        <fullName evidence="6">Small ribosomal subunit protein uS7</fullName>
    </recommendedName>
</protein>
<reference evidence="9 10" key="1">
    <citation type="submission" date="2015-02" db="EMBL/GenBank/DDBJ databases">
        <title>Improved understanding of the partial-nitritation anammox process through 23 genomes representing the majority of the microbial community.</title>
        <authorList>
            <person name="Speth D.R."/>
            <person name="In T Zandt M."/>
            <person name="Guerrero Cruz S."/>
            <person name="Jetten M.S."/>
            <person name="Dutilh B.E."/>
        </authorList>
    </citation>
    <scope>NUCLEOTIDE SEQUENCE [LARGE SCALE GENOMIC DNA]</scope>
    <source>
        <strain evidence="9">OLB21</strain>
    </source>
</reference>
<dbReference type="PROSITE" id="PS00052">
    <property type="entry name" value="RIBOSOMAL_S7"/>
    <property type="match status" value="1"/>
</dbReference>
<dbReference type="PATRIC" id="fig|1617427.3.peg.834"/>
<evidence type="ECO:0000256" key="6">
    <source>
        <dbReference type="HAMAP-Rule" id="MF_00480"/>
    </source>
</evidence>
<evidence type="ECO:0000313" key="9">
    <source>
        <dbReference type="EMBL" id="KXK08273.1"/>
    </source>
</evidence>
<dbReference type="InterPro" id="IPR036823">
    <property type="entry name" value="Ribosomal_uS7_dom_sf"/>
</dbReference>
<dbReference type="PANTHER" id="PTHR11205">
    <property type="entry name" value="RIBOSOMAL PROTEIN S7"/>
    <property type="match status" value="1"/>
</dbReference>
<dbReference type="STRING" id="1617427.UZ20_WS6002000801"/>
<organism evidence="9 10">
    <name type="scientific">candidate division WS6 bacterium OLB21</name>
    <dbReference type="NCBI Taxonomy" id="1617427"/>
    <lineage>
        <taxon>Bacteria</taxon>
        <taxon>Candidatus Dojkabacteria</taxon>
    </lineage>
</organism>
<sequence length="156" mass="17550">MRGKQARKREIKPDGVYGSVLVTKFVNYLMLDGKKTAAEKIMYQALESLAEKTKMRPLEALDIAINNVKPKIEVRSRRVGGANYQVPVPVSEERQLALALRWIVAACRDSRGSKTTAERLAEELLAATKREGTAYKKREDTVKMAEANKAFSHLSW</sequence>
<dbReference type="Gene3D" id="1.10.455.10">
    <property type="entry name" value="Ribosomal protein S7 domain"/>
    <property type="match status" value="1"/>
</dbReference>
<dbReference type="AlphaFoldDB" id="A0A136KG33"/>
<dbReference type="InterPro" id="IPR005717">
    <property type="entry name" value="Ribosomal_uS7_bac/org-type"/>
</dbReference>
<proteinExistence type="inferred from homology"/>
<dbReference type="NCBIfam" id="TIGR01029">
    <property type="entry name" value="rpsG_bact"/>
    <property type="match status" value="1"/>
</dbReference>